<feature type="domain" description="GIY-YIG" evidence="2">
    <location>
        <begin position="1"/>
        <end position="75"/>
    </location>
</feature>
<dbReference type="InterPro" id="IPR050190">
    <property type="entry name" value="UPF0213_domain"/>
</dbReference>
<dbReference type="Pfam" id="PF01541">
    <property type="entry name" value="GIY-YIG"/>
    <property type="match status" value="1"/>
</dbReference>
<dbReference type="RefSeq" id="WP_270644621.1">
    <property type="nucleotide sequence ID" value="NZ_CAKNNN010000008.1"/>
</dbReference>
<reference evidence="3" key="1">
    <citation type="journal article" date="2021" name="PeerJ">
        <title>Extensive microbial diversity within the chicken gut microbiome revealed by metagenomics and culture.</title>
        <authorList>
            <person name="Gilroy R."/>
            <person name="Ravi A."/>
            <person name="Getino M."/>
            <person name="Pursley I."/>
            <person name="Horton D.L."/>
            <person name="Alikhan N.F."/>
            <person name="Baker D."/>
            <person name="Gharbi K."/>
            <person name="Hall N."/>
            <person name="Watson M."/>
            <person name="Adriaenssens E.M."/>
            <person name="Foster-Nyarko E."/>
            <person name="Jarju S."/>
            <person name="Secka A."/>
            <person name="Antonio M."/>
            <person name="Oren A."/>
            <person name="Chaudhuri R.R."/>
            <person name="La Ragione R."/>
            <person name="Hildebrand F."/>
            <person name="Pallen M.J."/>
        </authorList>
    </citation>
    <scope>NUCLEOTIDE SEQUENCE</scope>
    <source>
        <strain evidence="3">USAMLcec4-12693</strain>
    </source>
</reference>
<dbReference type="SMART" id="SM00465">
    <property type="entry name" value="GIYc"/>
    <property type="match status" value="1"/>
</dbReference>
<dbReference type="PANTHER" id="PTHR34477">
    <property type="entry name" value="UPF0213 PROTEIN YHBQ"/>
    <property type="match status" value="1"/>
</dbReference>
<dbReference type="InterPro" id="IPR000305">
    <property type="entry name" value="GIY-YIG_endonuc"/>
</dbReference>
<evidence type="ECO:0000313" key="3">
    <source>
        <dbReference type="EMBL" id="HJH50010.1"/>
    </source>
</evidence>
<gene>
    <name evidence="3" type="ORF">K8V39_07085</name>
</gene>
<comment type="caution">
    <text evidence="3">The sequence shown here is derived from an EMBL/GenBank/DDBJ whole genome shotgun (WGS) entry which is preliminary data.</text>
</comment>
<dbReference type="PROSITE" id="PS50164">
    <property type="entry name" value="GIY_YIG"/>
    <property type="match status" value="1"/>
</dbReference>
<dbReference type="Proteomes" id="UP000813420">
    <property type="component" value="Unassembled WGS sequence"/>
</dbReference>
<evidence type="ECO:0000256" key="1">
    <source>
        <dbReference type="ARBA" id="ARBA00007435"/>
    </source>
</evidence>
<comment type="similarity">
    <text evidence="1">Belongs to the UPF0213 family.</text>
</comment>
<dbReference type="Gene3D" id="3.40.1440.10">
    <property type="entry name" value="GIY-YIG endonuclease"/>
    <property type="match status" value="1"/>
</dbReference>
<sequence length="84" mass="10041">MNYTYIVQCRDGSLYTGWTNDLKKRIEAHNAGKGAKYTKSRRPVKLLYYEEFDSREEAMRREYEIKHMSRKKKEEVIQLGTGVF</sequence>
<evidence type="ECO:0000259" key="2">
    <source>
        <dbReference type="PROSITE" id="PS50164"/>
    </source>
</evidence>
<protein>
    <submittedName>
        <fullName evidence="3">GIY-YIG nuclease family protein</fullName>
    </submittedName>
</protein>
<proteinExistence type="inferred from homology"/>
<dbReference type="PANTHER" id="PTHR34477:SF1">
    <property type="entry name" value="UPF0213 PROTEIN YHBQ"/>
    <property type="match status" value="1"/>
</dbReference>
<dbReference type="AlphaFoldDB" id="A0A9D3AJ66"/>
<name>A0A9D3AJ66_9FIRM</name>
<accession>A0A9D3AJ66</accession>
<organism evidence="3 4">
    <name type="scientific">Merdimonas faecis</name>
    <dbReference type="NCBI Taxonomy" id="1653435"/>
    <lineage>
        <taxon>Bacteria</taxon>
        <taxon>Bacillati</taxon>
        <taxon>Bacillota</taxon>
        <taxon>Clostridia</taxon>
        <taxon>Lachnospirales</taxon>
        <taxon>Lachnospiraceae</taxon>
        <taxon>Merdimonas</taxon>
    </lineage>
</organism>
<reference evidence="3" key="2">
    <citation type="submission" date="2021-09" db="EMBL/GenBank/DDBJ databases">
        <authorList>
            <person name="Gilroy R."/>
        </authorList>
    </citation>
    <scope>NUCLEOTIDE SEQUENCE</scope>
    <source>
        <strain evidence="3">USAMLcec4-12693</strain>
    </source>
</reference>
<dbReference type="EMBL" id="DYXE01000061">
    <property type="protein sequence ID" value="HJH50010.1"/>
    <property type="molecule type" value="Genomic_DNA"/>
</dbReference>
<dbReference type="InterPro" id="IPR035901">
    <property type="entry name" value="GIY-YIG_endonuc_sf"/>
</dbReference>
<dbReference type="SUPFAM" id="SSF82771">
    <property type="entry name" value="GIY-YIG endonuclease"/>
    <property type="match status" value="1"/>
</dbReference>
<evidence type="ECO:0000313" key="4">
    <source>
        <dbReference type="Proteomes" id="UP000813420"/>
    </source>
</evidence>
<dbReference type="CDD" id="cd10456">
    <property type="entry name" value="GIY-YIG_UPF0213"/>
    <property type="match status" value="1"/>
</dbReference>